<keyword evidence="2" id="KW-1185">Reference proteome</keyword>
<accession>A0A061J3Y8</accession>
<evidence type="ECO:0000313" key="2">
    <source>
        <dbReference type="Proteomes" id="UP000031737"/>
    </source>
</evidence>
<dbReference type="VEuPathDB" id="TriTrypDB:TRSC58_03430"/>
<dbReference type="Gene3D" id="6.10.140.1230">
    <property type="match status" value="1"/>
</dbReference>
<comment type="caution">
    <text evidence="1">The sequence shown here is derived from an EMBL/GenBank/DDBJ whole genome shotgun (WGS) entry which is preliminary data.</text>
</comment>
<evidence type="ECO:0008006" key="3">
    <source>
        <dbReference type="Google" id="ProtNLM"/>
    </source>
</evidence>
<sequence>MSFLRDLFHRETPQEAMRKYKRGLDRTIRDIDRERNRLQTQERKIVIDMKKMAKQDQIDSVRILARDLVRTRKYQQKMYRMRTQIQGVSLRIQTMQSTGQMATAMKGVAKAMRSMNNRMNIPEMQRVMREFEKQNEMMGMKEEMMNDVVDDVMDDDGEEEDETELEIQKVMDEVGLEFKSKMGITDASLPARQQETEDDDKELEARLAALKSSMK</sequence>
<gene>
    <name evidence="1" type="ORF">TRSC58_03430</name>
</gene>
<dbReference type="GO" id="GO:0007034">
    <property type="term" value="P:vacuolar transport"/>
    <property type="evidence" value="ECO:0007669"/>
    <property type="project" value="InterPro"/>
</dbReference>
<evidence type="ECO:0000313" key="1">
    <source>
        <dbReference type="EMBL" id="ESL08861.1"/>
    </source>
</evidence>
<name>A0A061J3Y8_TRYRA</name>
<reference evidence="1 2" key="1">
    <citation type="submission" date="2013-07" db="EMBL/GenBank/DDBJ databases">
        <authorList>
            <person name="Stoco P.H."/>
            <person name="Wagner G."/>
            <person name="Gerber A."/>
            <person name="Zaha A."/>
            <person name="Thompson C."/>
            <person name="Bartholomeu D.C."/>
            <person name="Luckemeyer D.D."/>
            <person name="Bahia D."/>
            <person name="Loreto E."/>
            <person name="Prestes E.B."/>
            <person name="Lima F.M."/>
            <person name="Rodrigues-Luiz G."/>
            <person name="Vallejo G.A."/>
            <person name="Filho J.F."/>
            <person name="Monteiro K.M."/>
            <person name="Tyler K.M."/>
            <person name="de Almeida L.G."/>
            <person name="Ortiz M.F."/>
            <person name="Siervo M.A."/>
            <person name="de Moraes M.H."/>
            <person name="Cunha O.L."/>
            <person name="Mendonca-Neto R."/>
            <person name="Silva R."/>
            <person name="Teixeira S.M."/>
            <person name="Murta S.M."/>
            <person name="Sincero T.C."/>
            <person name="Mendes T.A."/>
            <person name="Urmenyi T.P."/>
            <person name="Silva V.G."/>
            <person name="da Rocha W.D."/>
            <person name="Andersson B."/>
            <person name="Romanha A.J."/>
            <person name="Steindel M."/>
            <person name="de Vasconcelos A.T."/>
            <person name="Grisard E.C."/>
        </authorList>
    </citation>
    <scope>NUCLEOTIDE SEQUENCE [LARGE SCALE GENOMIC DNA]</scope>
    <source>
        <strain evidence="1 2">SC58</strain>
    </source>
</reference>
<dbReference type="Pfam" id="PF03357">
    <property type="entry name" value="Snf7"/>
    <property type="match status" value="1"/>
</dbReference>
<dbReference type="Proteomes" id="UP000031737">
    <property type="component" value="Unassembled WGS sequence"/>
</dbReference>
<dbReference type="OrthoDB" id="10252926at2759"/>
<dbReference type="AlphaFoldDB" id="A0A061J3Y8"/>
<proteinExistence type="predicted"/>
<dbReference type="InterPro" id="IPR005024">
    <property type="entry name" value="Snf7_fam"/>
</dbReference>
<protein>
    <recommendedName>
        <fullName evidence="3">Charged multivesicular body protein 2A</fullName>
    </recommendedName>
</protein>
<organism evidence="1 2">
    <name type="scientific">Trypanosoma rangeli SC58</name>
    <dbReference type="NCBI Taxonomy" id="429131"/>
    <lineage>
        <taxon>Eukaryota</taxon>
        <taxon>Discoba</taxon>
        <taxon>Euglenozoa</taxon>
        <taxon>Kinetoplastea</taxon>
        <taxon>Metakinetoplastina</taxon>
        <taxon>Trypanosomatida</taxon>
        <taxon>Trypanosomatidae</taxon>
        <taxon>Trypanosoma</taxon>
        <taxon>Herpetosoma</taxon>
    </lineage>
</organism>
<dbReference type="PANTHER" id="PTHR10476">
    <property type="entry name" value="CHARGED MULTIVESICULAR BODY PROTEIN"/>
    <property type="match status" value="1"/>
</dbReference>
<dbReference type="EMBL" id="AUPL01003430">
    <property type="protein sequence ID" value="ESL08861.1"/>
    <property type="molecule type" value="Genomic_DNA"/>
</dbReference>